<evidence type="ECO:0000259" key="8">
    <source>
        <dbReference type="PROSITE" id="PS50157"/>
    </source>
</evidence>
<evidence type="ECO:0000256" key="4">
    <source>
        <dbReference type="ARBA" id="ARBA00022833"/>
    </source>
</evidence>
<dbReference type="SUPFAM" id="SSF57667">
    <property type="entry name" value="beta-beta-alpha zinc fingers"/>
    <property type="match status" value="1"/>
</dbReference>
<dbReference type="FunFam" id="3.30.160.60:FF:000354">
    <property type="entry name" value="C2H2 finger domain-containing protein"/>
    <property type="match status" value="1"/>
</dbReference>
<keyword evidence="2" id="KW-0479">Metal-binding</keyword>
<dbReference type="GO" id="GO:0008270">
    <property type="term" value="F:zinc ion binding"/>
    <property type="evidence" value="ECO:0007669"/>
    <property type="project" value="UniProtKB-KW"/>
</dbReference>
<comment type="caution">
    <text evidence="10">The sequence shown here is derived from an EMBL/GenBank/DDBJ whole genome shotgun (WGS) entry which is preliminary data.</text>
</comment>
<dbReference type="CDD" id="cd20908">
    <property type="entry name" value="SUF4-like"/>
    <property type="match status" value="1"/>
</dbReference>
<evidence type="ECO:0000256" key="7">
    <source>
        <dbReference type="SAM" id="MobiDB-lite"/>
    </source>
</evidence>
<evidence type="ECO:0000256" key="5">
    <source>
        <dbReference type="ARBA" id="ARBA00023242"/>
    </source>
</evidence>
<keyword evidence="5" id="KW-0539">Nucleus</keyword>
<dbReference type="AlphaFoldDB" id="A0A9W9U3H9"/>
<evidence type="ECO:0000256" key="6">
    <source>
        <dbReference type="PROSITE-ProRule" id="PRU00042"/>
    </source>
</evidence>
<dbReference type="InterPro" id="IPR003656">
    <property type="entry name" value="Znf_BED"/>
</dbReference>
<protein>
    <submittedName>
        <fullName evidence="10">Uncharacterized protein</fullName>
    </submittedName>
</protein>
<dbReference type="InterPro" id="IPR036236">
    <property type="entry name" value="Znf_C2H2_sf"/>
</dbReference>
<evidence type="ECO:0000256" key="1">
    <source>
        <dbReference type="ARBA" id="ARBA00004123"/>
    </source>
</evidence>
<feature type="domain" description="C2H2-type" evidence="8">
    <location>
        <begin position="41"/>
        <end position="69"/>
    </location>
</feature>
<keyword evidence="4" id="KW-0862">Zinc</keyword>
<feature type="compositionally biased region" description="Low complexity" evidence="7">
    <location>
        <begin position="183"/>
        <end position="194"/>
    </location>
</feature>
<feature type="region of interest" description="Disordered" evidence="7">
    <location>
        <begin position="106"/>
        <end position="194"/>
    </location>
</feature>
<dbReference type="InterPro" id="IPR013087">
    <property type="entry name" value="Znf_C2H2_type"/>
</dbReference>
<organism evidence="10 11">
    <name type="scientific">Penicillium atrosanguineum</name>
    <dbReference type="NCBI Taxonomy" id="1132637"/>
    <lineage>
        <taxon>Eukaryota</taxon>
        <taxon>Fungi</taxon>
        <taxon>Dikarya</taxon>
        <taxon>Ascomycota</taxon>
        <taxon>Pezizomycotina</taxon>
        <taxon>Eurotiomycetes</taxon>
        <taxon>Eurotiomycetidae</taxon>
        <taxon>Eurotiales</taxon>
        <taxon>Aspergillaceae</taxon>
        <taxon>Penicillium</taxon>
    </lineage>
</organism>
<dbReference type="PROSITE" id="PS50157">
    <property type="entry name" value="ZINC_FINGER_C2H2_2"/>
    <property type="match status" value="1"/>
</dbReference>
<dbReference type="PANTHER" id="PTHR23215:SF0">
    <property type="entry name" value="BUB3-INTERACTING AND GLEBS MOTIF-CONTAINING PROTEIN ZNF207"/>
    <property type="match status" value="1"/>
</dbReference>
<evidence type="ECO:0000259" key="9">
    <source>
        <dbReference type="PROSITE" id="PS50808"/>
    </source>
</evidence>
<keyword evidence="3 6" id="KW-0863">Zinc-finger</keyword>
<dbReference type="GO" id="GO:0005634">
    <property type="term" value="C:nucleus"/>
    <property type="evidence" value="ECO:0007669"/>
    <property type="project" value="UniProtKB-SubCell"/>
</dbReference>
<dbReference type="PANTHER" id="PTHR23215">
    <property type="entry name" value="ZINC FINGER PROTEIN 207"/>
    <property type="match status" value="1"/>
</dbReference>
<feature type="region of interest" description="Disordered" evidence="7">
    <location>
        <begin position="258"/>
        <end position="296"/>
    </location>
</feature>
<dbReference type="SMART" id="SM00355">
    <property type="entry name" value="ZnF_C2H2"/>
    <property type="match status" value="2"/>
</dbReference>
<name>A0A9W9U3H9_9EURO</name>
<reference evidence="10" key="1">
    <citation type="submission" date="2022-12" db="EMBL/GenBank/DDBJ databases">
        <authorList>
            <person name="Petersen C."/>
        </authorList>
    </citation>
    <scope>NUCLEOTIDE SEQUENCE</scope>
    <source>
        <strain evidence="10">IBT 21472</strain>
    </source>
</reference>
<evidence type="ECO:0000313" key="10">
    <source>
        <dbReference type="EMBL" id="KAJ5315182.1"/>
    </source>
</evidence>
<feature type="domain" description="BED-type" evidence="9">
    <location>
        <begin position="12"/>
        <end position="71"/>
    </location>
</feature>
<dbReference type="Gene3D" id="3.30.160.60">
    <property type="entry name" value="Classic Zinc Finger"/>
    <property type="match status" value="1"/>
</dbReference>
<feature type="compositionally biased region" description="Basic and acidic residues" evidence="7">
    <location>
        <begin position="134"/>
        <end position="155"/>
    </location>
</feature>
<gene>
    <name evidence="10" type="ORF">N7476_005489</name>
</gene>
<dbReference type="Proteomes" id="UP001147746">
    <property type="component" value="Unassembled WGS sequence"/>
</dbReference>
<keyword evidence="11" id="KW-1185">Reference proteome</keyword>
<accession>A0A9W9U3H9</accession>
<dbReference type="PROSITE" id="PS50808">
    <property type="entry name" value="ZF_BED"/>
    <property type="match status" value="1"/>
</dbReference>
<dbReference type="GO" id="GO:0003677">
    <property type="term" value="F:DNA binding"/>
    <property type="evidence" value="ECO:0007669"/>
    <property type="project" value="InterPro"/>
</dbReference>
<comment type="subcellular location">
    <subcellularLocation>
        <location evidence="1">Nucleus</location>
    </subcellularLocation>
</comment>
<evidence type="ECO:0000313" key="11">
    <source>
        <dbReference type="Proteomes" id="UP001147746"/>
    </source>
</evidence>
<proteinExistence type="predicted"/>
<dbReference type="PROSITE" id="PS00028">
    <property type="entry name" value="ZINC_FINGER_C2H2_1"/>
    <property type="match status" value="1"/>
</dbReference>
<reference evidence="10" key="2">
    <citation type="journal article" date="2023" name="IMA Fungus">
        <title>Comparative genomic study of the Penicillium genus elucidates a diverse pangenome and 15 lateral gene transfer events.</title>
        <authorList>
            <person name="Petersen C."/>
            <person name="Sorensen T."/>
            <person name="Nielsen M.R."/>
            <person name="Sondergaard T.E."/>
            <person name="Sorensen J.L."/>
            <person name="Fitzpatrick D.A."/>
            <person name="Frisvad J.C."/>
            <person name="Nielsen K.L."/>
        </authorList>
    </citation>
    <scope>NUCLEOTIDE SEQUENCE</scope>
    <source>
        <strain evidence="10">IBT 21472</strain>
    </source>
</reference>
<dbReference type="EMBL" id="JAPZBO010000005">
    <property type="protein sequence ID" value="KAJ5315182.1"/>
    <property type="molecule type" value="Genomic_DNA"/>
</dbReference>
<evidence type="ECO:0000256" key="3">
    <source>
        <dbReference type="ARBA" id="ARBA00022771"/>
    </source>
</evidence>
<sequence>MGKKRRGPSLDELMARPWCYYCERDFDDLKILTLHQKAKHFKCDKCGRRLNTAGGLSVHMSQVHKEQLTEIENALPNRAGLDVEIFGMEGVPDDVLHAHQQRVAAQFAQAEAERQAATGNPPSGSVGGQPAKKPKLEDMSEMKRRLAEHRAKKAEAAGGGSSGSATPASSGPPAPQATKTEDAYGQPPAAPAAVPAPVAAQPYSYPPPYGGAPATPYQQIASPVYQTFSPVSGQVPGAVAPYPPAGYPPQMPGYPPALAYGAPPFPQHPISADSTPPPRPGSLPTPSGLPQRPAFGAPTVNAQQLQQMHMGHAVPPAPGHGNGDATGEVSSSVKDLISDAANEATEKPAKKDKSKATRMIYLHDTMSPEEKMSQLPRYAVDRKQFPQETVLDNGPDATVVGTIRDSDTVLDPAQ</sequence>
<evidence type="ECO:0000256" key="2">
    <source>
        <dbReference type="ARBA" id="ARBA00022723"/>
    </source>
</evidence>